<dbReference type="Proteomes" id="UP001497472">
    <property type="component" value="Unassembled WGS sequence"/>
</dbReference>
<evidence type="ECO:0000256" key="3">
    <source>
        <dbReference type="RuleBase" id="RU000411"/>
    </source>
</evidence>
<organism evidence="6 7">
    <name type="scientific">Leptosia nina</name>
    <dbReference type="NCBI Taxonomy" id="320188"/>
    <lineage>
        <taxon>Eukaryota</taxon>
        <taxon>Metazoa</taxon>
        <taxon>Ecdysozoa</taxon>
        <taxon>Arthropoda</taxon>
        <taxon>Hexapoda</taxon>
        <taxon>Insecta</taxon>
        <taxon>Pterygota</taxon>
        <taxon>Neoptera</taxon>
        <taxon>Endopterygota</taxon>
        <taxon>Lepidoptera</taxon>
        <taxon>Glossata</taxon>
        <taxon>Ditrysia</taxon>
        <taxon>Papilionoidea</taxon>
        <taxon>Pieridae</taxon>
        <taxon>Pierinae</taxon>
        <taxon>Leptosia</taxon>
    </lineage>
</organism>
<evidence type="ECO:0000313" key="7">
    <source>
        <dbReference type="Proteomes" id="UP001497472"/>
    </source>
</evidence>
<dbReference type="InterPro" id="IPR023796">
    <property type="entry name" value="Serpin_dom"/>
</dbReference>
<reference evidence="6 7" key="1">
    <citation type="submission" date="2023-11" db="EMBL/GenBank/DDBJ databases">
        <authorList>
            <person name="Okamura Y."/>
        </authorList>
    </citation>
    <scope>NUCLEOTIDE SEQUENCE [LARGE SCALE GENOMIC DNA]</scope>
</reference>
<feature type="signal peptide" evidence="4">
    <location>
        <begin position="1"/>
        <end position="17"/>
    </location>
</feature>
<comment type="similarity">
    <text evidence="3">Belongs to the serpin family.</text>
</comment>
<evidence type="ECO:0000256" key="4">
    <source>
        <dbReference type="SAM" id="SignalP"/>
    </source>
</evidence>
<feature type="chain" id="PRO_5043359559" description="Serpin domain-containing protein" evidence="4">
    <location>
        <begin position="18"/>
        <end position="400"/>
    </location>
</feature>
<dbReference type="SUPFAM" id="SSF56574">
    <property type="entry name" value="Serpins"/>
    <property type="match status" value="1"/>
</dbReference>
<keyword evidence="4" id="KW-0732">Signal</keyword>
<protein>
    <recommendedName>
        <fullName evidence="5">Serpin domain-containing protein</fullName>
    </recommendedName>
</protein>
<dbReference type="PANTHER" id="PTHR11461">
    <property type="entry name" value="SERINE PROTEASE INHIBITOR, SERPIN"/>
    <property type="match status" value="1"/>
</dbReference>
<dbReference type="PANTHER" id="PTHR11461:SF367">
    <property type="entry name" value="GH21475P-RELATED"/>
    <property type="match status" value="1"/>
</dbReference>
<sequence length="400" mass="45048">MELKVLLIFGFIPSILCQCTIETATPQFSRAVFDFTVDLMTRIAEEKENHFVASTLSPWALLSCMSLGATDTTLAELRDVLQLHGHSCFNNKFLEIVKTINSDADPDVVVERSSIIFSDKNLPIKNSFRNTLQRKGVTDFQVISFDNADLAAQVVNDYVNQATHQTIEEMVTPADLDGIVLVMIDAIFFKGTWQTPFAREETEVSAFYNEAGVQTGDVNLMFSMGSFNYREVDLISARVVELPYGTDGRYVALFMLPYDNVPLYTVIEKLKDITLTTIYKLFGSEKVTVQVQIPKFNMSSNLNNLRELLMDMGLRTMFDSSQARFSKISSYELFVSDFIQKAYIEVNEEGTTASAASEASFASRSLPYKFTANKPFIYMIIDKQLEIPLFVGAYSKPSVY</sequence>
<dbReference type="InterPro" id="IPR023795">
    <property type="entry name" value="Serpin_CS"/>
</dbReference>
<proteinExistence type="inferred from homology"/>
<keyword evidence="2" id="KW-0722">Serine protease inhibitor</keyword>
<dbReference type="EMBL" id="CAVLEF010000009">
    <property type="protein sequence ID" value="CAK1547845.1"/>
    <property type="molecule type" value="Genomic_DNA"/>
</dbReference>
<dbReference type="PROSITE" id="PS00284">
    <property type="entry name" value="SERPIN"/>
    <property type="match status" value="1"/>
</dbReference>
<dbReference type="SMART" id="SM00093">
    <property type="entry name" value="SERPIN"/>
    <property type="match status" value="1"/>
</dbReference>
<dbReference type="AlphaFoldDB" id="A0AAV1JHX9"/>
<evidence type="ECO:0000313" key="6">
    <source>
        <dbReference type="EMBL" id="CAK1547845.1"/>
    </source>
</evidence>
<evidence type="ECO:0000256" key="1">
    <source>
        <dbReference type="ARBA" id="ARBA00022690"/>
    </source>
</evidence>
<dbReference type="InterPro" id="IPR042185">
    <property type="entry name" value="Serpin_sf_2"/>
</dbReference>
<dbReference type="CDD" id="cd19598">
    <property type="entry name" value="serpin77Ba-like_insects"/>
    <property type="match status" value="1"/>
</dbReference>
<keyword evidence="7" id="KW-1185">Reference proteome</keyword>
<dbReference type="InterPro" id="IPR042178">
    <property type="entry name" value="Serpin_sf_1"/>
</dbReference>
<accession>A0AAV1JHX9</accession>
<feature type="domain" description="Serpin" evidence="5">
    <location>
        <begin position="37"/>
        <end position="397"/>
    </location>
</feature>
<evidence type="ECO:0000256" key="2">
    <source>
        <dbReference type="ARBA" id="ARBA00022900"/>
    </source>
</evidence>
<dbReference type="InterPro" id="IPR000215">
    <property type="entry name" value="Serpin_fam"/>
</dbReference>
<dbReference type="Gene3D" id="2.30.39.10">
    <property type="entry name" value="Alpha-1-antitrypsin, domain 1"/>
    <property type="match status" value="1"/>
</dbReference>
<name>A0AAV1JHX9_9NEOP</name>
<gene>
    <name evidence="6" type="ORF">LNINA_LOCUS7287</name>
</gene>
<dbReference type="GO" id="GO:0005615">
    <property type="term" value="C:extracellular space"/>
    <property type="evidence" value="ECO:0007669"/>
    <property type="project" value="InterPro"/>
</dbReference>
<dbReference type="GO" id="GO:0004867">
    <property type="term" value="F:serine-type endopeptidase inhibitor activity"/>
    <property type="evidence" value="ECO:0007669"/>
    <property type="project" value="UniProtKB-KW"/>
</dbReference>
<keyword evidence="1" id="KW-0646">Protease inhibitor</keyword>
<dbReference type="InterPro" id="IPR036186">
    <property type="entry name" value="Serpin_sf"/>
</dbReference>
<comment type="caution">
    <text evidence="6">The sequence shown here is derived from an EMBL/GenBank/DDBJ whole genome shotgun (WGS) entry which is preliminary data.</text>
</comment>
<evidence type="ECO:0000259" key="5">
    <source>
        <dbReference type="SMART" id="SM00093"/>
    </source>
</evidence>
<dbReference type="Pfam" id="PF00079">
    <property type="entry name" value="Serpin"/>
    <property type="match status" value="1"/>
</dbReference>
<dbReference type="Gene3D" id="3.30.497.10">
    <property type="entry name" value="Antithrombin, subunit I, domain 2"/>
    <property type="match status" value="1"/>
</dbReference>